<evidence type="ECO:0000256" key="7">
    <source>
        <dbReference type="RuleBase" id="RU000416"/>
    </source>
</evidence>
<dbReference type="Gene3D" id="3.40.50.150">
    <property type="entry name" value="Vaccinia Virus protein VP39"/>
    <property type="match status" value="1"/>
</dbReference>
<keyword evidence="4" id="KW-0680">Restriction system</keyword>
<dbReference type="GO" id="GO:0032259">
    <property type="term" value="P:methylation"/>
    <property type="evidence" value="ECO:0007669"/>
    <property type="project" value="UniProtKB-KW"/>
</dbReference>
<name>A0A5S5BYT0_9FLAO</name>
<evidence type="ECO:0000256" key="4">
    <source>
        <dbReference type="ARBA" id="ARBA00022747"/>
    </source>
</evidence>
<dbReference type="EMBL" id="VNHU01000009">
    <property type="protein sequence ID" value="TYP71508.1"/>
    <property type="molecule type" value="Genomic_DNA"/>
</dbReference>
<feature type="compositionally biased region" description="Basic and acidic residues" evidence="9">
    <location>
        <begin position="228"/>
        <end position="237"/>
    </location>
</feature>
<protein>
    <recommendedName>
        <fullName evidence="8">Cytosine-specific methyltransferase</fullName>
        <ecNumber evidence="8">2.1.1.37</ecNumber>
    </recommendedName>
</protein>
<dbReference type="GO" id="GO:0003886">
    <property type="term" value="F:DNA (cytosine-5-)-methyltransferase activity"/>
    <property type="evidence" value="ECO:0007669"/>
    <property type="project" value="UniProtKB-EC"/>
</dbReference>
<dbReference type="PROSITE" id="PS00094">
    <property type="entry name" value="C5_MTASE_1"/>
    <property type="match status" value="1"/>
</dbReference>
<dbReference type="InterPro" id="IPR018117">
    <property type="entry name" value="C5_DNA_meth_AS"/>
</dbReference>
<dbReference type="SUPFAM" id="SSF53335">
    <property type="entry name" value="S-adenosyl-L-methionine-dependent methyltransferases"/>
    <property type="match status" value="1"/>
</dbReference>
<keyword evidence="1 6" id="KW-0489">Methyltransferase</keyword>
<dbReference type="EC" id="2.1.1.37" evidence="8"/>
<dbReference type="InterPro" id="IPR001525">
    <property type="entry name" value="C5_MeTfrase"/>
</dbReference>
<comment type="catalytic activity">
    <reaction evidence="5 8">
        <text>a 2'-deoxycytidine in DNA + S-adenosyl-L-methionine = a 5-methyl-2'-deoxycytidine in DNA + S-adenosyl-L-homocysteine + H(+)</text>
        <dbReference type="Rhea" id="RHEA:13681"/>
        <dbReference type="Rhea" id="RHEA-COMP:11369"/>
        <dbReference type="Rhea" id="RHEA-COMP:11370"/>
        <dbReference type="ChEBI" id="CHEBI:15378"/>
        <dbReference type="ChEBI" id="CHEBI:57856"/>
        <dbReference type="ChEBI" id="CHEBI:59789"/>
        <dbReference type="ChEBI" id="CHEBI:85452"/>
        <dbReference type="ChEBI" id="CHEBI:85454"/>
        <dbReference type="EC" id="2.1.1.37"/>
    </reaction>
</comment>
<keyword evidence="3 6" id="KW-0949">S-adenosyl-L-methionine</keyword>
<dbReference type="Proteomes" id="UP000324376">
    <property type="component" value="Unassembled WGS sequence"/>
</dbReference>
<gene>
    <name evidence="10" type="ORF">BD809_10990</name>
</gene>
<dbReference type="PANTHER" id="PTHR46098">
    <property type="entry name" value="TRNA (CYTOSINE(38)-C(5))-METHYLTRANSFERASE"/>
    <property type="match status" value="1"/>
</dbReference>
<accession>A0A5S5BYT0</accession>
<feature type="active site" evidence="6">
    <location>
        <position position="73"/>
    </location>
</feature>
<evidence type="ECO:0000256" key="9">
    <source>
        <dbReference type="SAM" id="MobiDB-lite"/>
    </source>
</evidence>
<dbReference type="InterPro" id="IPR050750">
    <property type="entry name" value="C5-MTase"/>
</dbReference>
<feature type="compositionally biased region" description="Polar residues" evidence="9">
    <location>
        <begin position="275"/>
        <end position="287"/>
    </location>
</feature>
<dbReference type="Pfam" id="PF00145">
    <property type="entry name" value="DNA_methylase"/>
    <property type="match status" value="1"/>
</dbReference>
<evidence type="ECO:0000256" key="6">
    <source>
        <dbReference type="PROSITE-ProRule" id="PRU01016"/>
    </source>
</evidence>
<dbReference type="InterPro" id="IPR031303">
    <property type="entry name" value="C5_meth_CS"/>
</dbReference>
<evidence type="ECO:0000256" key="8">
    <source>
        <dbReference type="RuleBase" id="RU000417"/>
    </source>
</evidence>
<dbReference type="PROSITE" id="PS00095">
    <property type="entry name" value="C5_MTASE_2"/>
    <property type="match status" value="1"/>
</dbReference>
<sequence length="365" mass="42314">MIRHATFFSGIGGPEIAAEWMGWKNLMHCEINPFGRKILEYYWPKAKSYEDITKTDFTIHRGKIDVLTGGFPCQPFSTAGKREGTEDNRHLWPEMLRGIREIQPRWVVGENVYGLINWSKGLVFEQIQIDLENEGYQVIPVTLPAASVDAPHKRERIFFIAYAGKQRCDHGCDNWEERCFQNDIKRNSQKDKSERKQFQSRTCKIGEDRNVTNTNNEGLQIARFKSGKQKENEELRTKQCSNKSFTPNPKSESSRGELQQQQEKRKFRGQDCGAYSNTTSIRGNQSNWKRESRFLNEKGQVINWENFPTQSPICGRDDGLPSGLDGITFSKWRNQSIQAYGNAIVPQVIYQIYQVIDQMIKEFNY</sequence>
<keyword evidence="2 6" id="KW-0808">Transferase</keyword>
<dbReference type="PROSITE" id="PS51679">
    <property type="entry name" value="SAM_MT_C5"/>
    <property type="match status" value="1"/>
</dbReference>
<evidence type="ECO:0000313" key="10">
    <source>
        <dbReference type="EMBL" id="TYP71508.1"/>
    </source>
</evidence>
<dbReference type="GO" id="GO:0009307">
    <property type="term" value="P:DNA restriction-modification system"/>
    <property type="evidence" value="ECO:0007669"/>
    <property type="project" value="UniProtKB-KW"/>
</dbReference>
<feature type="compositionally biased region" description="Polar residues" evidence="9">
    <location>
        <begin position="238"/>
        <end position="261"/>
    </location>
</feature>
<organism evidence="10 11">
    <name type="scientific">Aquimarina intermedia</name>
    <dbReference type="NCBI Taxonomy" id="350814"/>
    <lineage>
        <taxon>Bacteria</taxon>
        <taxon>Pseudomonadati</taxon>
        <taxon>Bacteroidota</taxon>
        <taxon>Flavobacteriia</taxon>
        <taxon>Flavobacteriales</taxon>
        <taxon>Flavobacteriaceae</taxon>
        <taxon>Aquimarina</taxon>
    </lineage>
</organism>
<dbReference type="PANTHER" id="PTHR46098:SF1">
    <property type="entry name" value="TRNA (CYTOSINE(38)-C(5))-METHYLTRANSFERASE"/>
    <property type="match status" value="1"/>
</dbReference>
<dbReference type="InterPro" id="IPR029063">
    <property type="entry name" value="SAM-dependent_MTases_sf"/>
</dbReference>
<dbReference type="PRINTS" id="PR00105">
    <property type="entry name" value="C5METTRFRASE"/>
</dbReference>
<evidence type="ECO:0000313" key="11">
    <source>
        <dbReference type="Proteomes" id="UP000324376"/>
    </source>
</evidence>
<evidence type="ECO:0000256" key="3">
    <source>
        <dbReference type="ARBA" id="ARBA00022691"/>
    </source>
</evidence>
<dbReference type="AlphaFoldDB" id="A0A5S5BYT0"/>
<dbReference type="OrthoDB" id="32195at2"/>
<comment type="similarity">
    <text evidence="6 7">Belongs to the class I-like SAM-binding methyltransferase superfamily. C5-methyltransferase family.</text>
</comment>
<evidence type="ECO:0000256" key="1">
    <source>
        <dbReference type="ARBA" id="ARBA00022603"/>
    </source>
</evidence>
<feature type="region of interest" description="Disordered" evidence="9">
    <location>
        <begin position="223"/>
        <end position="287"/>
    </location>
</feature>
<keyword evidence="11" id="KW-1185">Reference proteome</keyword>
<reference evidence="10 11" key="1">
    <citation type="submission" date="2019-07" db="EMBL/GenBank/DDBJ databases">
        <title>Genomic Encyclopedia of Archaeal and Bacterial Type Strains, Phase II (KMG-II): from individual species to whole genera.</title>
        <authorList>
            <person name="Goeker M."/>
        </authorList>
    </citation>
    <scope>NUCLEOTIDE SEQUENCE [LARGE SCALE GENOMIC DNA]</scope>
    <source>
        <strain evidence="10 11">DSM 17527</strain>
    </source>
</reference>
<evidence type="ECO:0000256" key="2">
    <source>
        <dbReference type="ARBA" id="ARBA00022679"/>
    </source>
</evidence>
<evidence type="ECO:0000256" key="5">
    <source>
        <dbReference type="ARBA" id="ARBA00047422"/>
    </source>
</evidence>
<dbReference type="NCBIfam" id="TIGR00675">
    <property type="entry name" value="dcm"/>
    <property type="match status" value="1"/>
</dbReference>
<comment type="caution">
    <text evidence="10">The sequence shown here is derived from an EMBL/GenBank/DDBJ whole genome shotgun (WGS) entry which is preliminary data.</text>
</comment>
<dbReference type="RefSeq" id="WP_148783403.1">
    <property type="nucleotide sequence ID" value="NZ_VNHU01000009.1"/>
</dbReference>
<proteinExistence type="inferred from homology"/>